<evidence type="ECO:0000256" key="1">
    <source>
        <dbReference type="SAM" id="MobiDB-lite"/>
    </source>
</evidence>
<name>A0A2T7EXJ9_9POAL</name>
<evidence type="ECO:0000313" key="2">
    <source>
        <dbReference type="EMBL" id="PUZ72557.1"/>
    </source>
</evidence>
<accession>A0A2T7EXJ9</accession>
<gene>
    <name evidence="2" type="ORF">GQ55_2G403600</name>
</gene>
<protein>
    <submittedName>
        <fullName evidence="2">Uncharacterized protein</fullName>
    </submittedName>
</protein>
<sequence length="94" mass="10260">MRCSASPRRGKAPPQKSLVDRERCGRGRYEVYRVDLDATKLVPAVRGLGGWVRGVHRSLGPIEPFPSRLGCSPPAISADIAYLGFDTLLTSHGR</sequence>
<feature type="region of interest" description="Disordered" evidence="1">
    <location>
        <begin position="1"/>
        <end position="20"/>
    </location>
</feature>
<organism evidence="2 3">
    <name type="scientific">Panicum hallii var. hallii</name>
    <dbReference type="NCBI Taxonomy" id="1504633"/>
    <lineage>
        <taxon>Eukaryota</taxon>
        <taxon>Viridiplantae</taxon>
        <taxon>Streptophyta</taxon>
        <taxon>Embryophyta</taxon>
        <taxon>Tracheophyta</taxon>
        <taxon>Spermatophyta</taxon>
        <taxon>Magnoliopsida</taxon>
        <taxon>Liliopsida</taxon>
        <taxon>Poales</taxon>
        <taxon>Poaceae</taxon>
        <taxon>PACMAD clade</taxon>
        <taxon>Panicoideae</taxon>
        <taxon>Panicodae</taxon>
        <taxon>Paniceae</taxon>
        <taxon>Panicinae</taxon>
        <taxon>Panicum</taxon>
        <taxon>Panicum sect. Panicum</taxon>
    </lineage>
</organism>
<proteinExistence type="predicted"/>
<keyword evidence="3" id="KW-1185">Reference proteome</keyword>
<reference evidence="2 3" key="1">
    <citation type="submission" date="2018-04" db="EMBL/GenBank/DDBJ databases">
        <title>WGS assembly of Panicum hallii var. hallii HAL2.</title>
        <authorList>
            <person name="Lovell J."/>
            <person name="Jenkins J."/>
            <person name="Lowry D."/>
            <person name="Mamidi S."/>
            <person name="Sreedasyam A."/>
            <person name="Weng X."/>
            <person name="Barry K."/>
            <person name="Bonette J."/>
            <person name="Campitelli B."/>
            <person name="Daum C."/>
            <person name="Gordon S."/>
            <person name="Gould B."/>
            <person name="Lipzen A."/>
            <person name="MacQueen A."/>
            <person name="Palacio-Mejia J."/>
            <person name="Plott C."/>
            <person name="Shakirov E."/>
            <person name="Shu S."/>
            <person name="Yoshinaga Y."/>
            <person name="Zane M."/>
            <person name="Rokhsar D."/>
            <person name="Grimwood J."/>
            <person name="Schmutz J."/>
            <person name="Juenger T."/>
        </authorList>
    </citation>
    <scope>NUCLEOTIDE SEQUENCE [LARGE SCALE GENOMIC DNA]</scope>
    <source>
        <strain evidence="3">cv. HAL2</strain>
    </source>
</reference>
<dbReference type="Proteomes" id="UP000244336">
    <property type="component" value="Chromosome 2"/>
</dbReference>
<evidence type="ECO:0000313" key="3">
    <source>
        <dbReference type="Proteomes" id="UP000244336"/>
    </source>
</evidence>
<dbReference type="EMBL" id="CM009750">
    <property type="protein sequence ID" value="PUZ72557.1"/>
    <property type="molecule type" value="Genomic_DNA"/>
</dbReference>
<dbReference type="Gramene" id="PUZ72557">
    <property type="protein sequence ID" value="PUZ72557"/>
    <property type="gene ID" value="GQ55_2G403600"/>
</dbReference>
<dbReference type="AlphaFoldDB" id="A0A2T7EXJ9"/>